<dbReference type="InterPro" id="IPR000488">
    <property type="entry name" value="Death_dom"/>
</dbReference>
<dbReference type="AlphaFoldDB" id="A0A673FPW6"/>
<evidence type="ECO:0000256" key="9">
    <source>
        <dbReference type="PROSITE-ProRule" id="PRU00206"/>
    </source>
</evidence>
<dbReference type="InterPro" id="IPR001368">
    <property type="entry name" value="TNFR/NGFR_Cys_rich_reg"/>
</dbReference>
<dbReference type="Gene3D" id="1.10.533.10">
    <property type="entry name" value="Death Domain, Fas"/>
    <property type="match status" value="1"/>
</dbReference>
<evidence type="ECO:0000256" key="2">
    <source>
        <dbReference type="ARBA" id="ARBA00022703"/>
    </source>
</evidence>
<feature type="domain" description="TNFR-Cys" evidence="13">
    <location>
        <begin position="125"/>
        <end position="165"/>
    </location>
</feature>
<dbReference type="SUPFAM" id="SSF47986">
    <property type="entry name" value="DEATH domain"/>
    <property type="match status" value="1"/>
</dbReference>
<organism evidence="14 15">
    <name type="scientific">Sinocyclocheilus rhinocerous</name>
    <dbReference type="NCBI Taxonomy" id="307959"/>
    <lineage>
        <taxon>Eukaryota</taxon>
        <taxon>Metazoa</taxon>
        <taxon>Chordata</taxon>
        <taxon>Craniata</taxon>
        <taxon>Vertebrata</taxon>
        <taxon>Euteleostomi</taxon>
        <taxon>Actinopterygii</taxon>
        <taxon>Neopterygii</taxon>
        <taxon>Teleostei</taxon>
        <taxon>Ostariophysi</taxon>
        <taxon>Cypriniformes</taxon>
        <taxon>Cyprinidae</taxon>
        <taxon>Cyprininae</taxon>
        <taxon>Sinocyclocheilus</taxon>
    </lineage>
</organism>
<keyword evidence="11" id="KW-1133">Transmembrane helix</keyword>
<comment type="subcellular location">
    <subcellularLocation>
        <location evidence="1">Membrane</location>
    </subcellularLocation>
</comment>
<evidence type="ECO:0000259" key="13">
    <source>
        <dbReference type="PROSITE" id="PS50050"/>
    </source>
</evidence>
<protein>
    <submittedName>
        <fullName evidence="14">Tumor necrosis factor receptor superfamily member 1A-like</fullName>
    </submittedName>
</protein>
<dbReference type="GO" id="GO:0009986">
    <property type="term" value="C:cell surface"/>
    <property type="evidence" value="ECO:0007669"/>
    <property type="project" value="TreeGrafter"/>
</dbReference>
<dbReference type="Gene3D" id="2.10.50.10">
    <property type="entry name" value="Tumor Necrosis Factor Receptor, subunit A, domain 2"/>
    <property type="match status" value="2"/>
</dbReference>
<sequence>MIFLNNSSSMCLQNVPIIVALIHVGHGAAELGFAGDLQNRTARQLNCVENQEYPHINFCCKNCEAGTYVKQKCSSDQEKGICAPCEKGTYAEHPTGMDQCLQCSQCHRDQIVVAECTRASNTKCECKPGTFCLPDEPCEVCKKCAKCKADEEEVSRCTATSNTKCRKRNSPPPEGPTDKPSASNNTVATAVGISVLVLLFFSIIAVGMFFLHKRHQRRLSDPAGDCKEVKVPIDECSRSEEDQENSRNAGLEREEGQRPESRPLLTQETQETCTKSIPVEDEDRGLGDSLPNTTSSSQTSLSALPPAVYNEESPRSSPPAPRQTETVTEPWERDDGPPRRLVPLIGEEESLSKSFDLFDTLDVRYHNKFFRSIGVSNNAIKAEMQHPVDKVYDLLQVWMQKEGLRANINTLLQALLDLDQRYSAEHIASKAVERGFYKYE</sequence>
<keyword evidence="15" id="KW-1185">Reference proteome</keyword>
<evidence type="ECO:0000256" key="5">
    <source>
        <dbReference type="ARBA" id="ARBA00023136"/>
    </source>
</evidence>
<feature type="domain" description="Death" evidence="12">
    <location>
        <begin position="368"/>
        <end position="431"/>
    </location>
</feature>
<dbReference type="SUPFAM" id="SSF57586">
    <property type="entry name" value="TNF receptor-like"/>
    <property type="match status" value="2"/>
</dbReference>
<evidence type="ECO:0000256" key="7">
    <source>
        <dbReference type="ARBA" id="ARBA00023170"/>
    </source>
</evidence>
<dbReference type="GO" id="GO:0036462">
    <property type="term" value="P:TRAIL-activated apoptotic signaling pathway"/>
    <property type="evidence" value="ECO:0007669"/>
    <property type="project" value="TreeGrafter"/>
</dbReference>
<keyword evidence="6 9" id="KW-1015">Disulfide bond</keyword>
<feature type="disulfide bond" evidence="9">
    <location>
        <begin position="147"/>
        <end position="165"/>
    </location>
</feature>
<dbReference type="InterPro" id="IPR052491">
    <property type="entry name" value="TNFRSF10"/>
</dbReference>
<keyword evidence="3" id="KW-0732">Signal</keyword>
<dbReference type="PROSITE" id="PS50017">
    <property type="entry name" value="DEATH_DOMAIN"/>
    <property type="match status" value="1"/>
</dbReference>
<keyword evidence="5 11" id="KW-0472">Membrane</keyword>
<feature type="compositionally biased region" description="Low complexity" evidence="10">
    <location>
        <begin position="289"/>
        <end position="306"/>
    </location>
</feature>
<feature type="disulfide bond" evidence="9">
    <location>
        <begin position="106"/>
        <end position="124"/>
    </location>
</feature>
<feature type="region of interest" description="Disordered" evidence="10">
    <location>
        <begin position="163"/>
        <end position="184"/>
    </location>
</feature>
<keyword evidence="11" id="KW-0812">Transmembrane</keyword>
<evidence type="ECO:0000256" key="6">
    <source>
        <dbReference type="ARBA" id="ARBA00023157"/>
    </source>
</evidence>
<dbReference type="FunFam" id="1.10.533.10:FF:000098">
    <property type="entry name" value="Hematopoietic death receptor"/>
    <property type="match status" value="1"/>
</dbReference>
<dbReference type="Proteomes" id="UP000472270">
    <property type="component" value="Unassembled WGS sequence"/>
</dbReference>
<keyword evidence="8" id="KW-0325">Glycoprotein</keyword>
<reference evidence="14" key="2">
    <citation type="submission" date="2025-09" db="UniProtKB">
        <authorList>
            <consortium name="Ensembl"/>
        </authorList>
    </citation>
    <scope>IDENTIFICATION</scope>
</reference>
<dbReference type="PROSITE" id="PS50050">
    <property type="entry name" value="TNFR_NGFR_2"/>
    <property type="match status" value="2"/>
</dbReference>
<keyword evidence="2" id="KW-0053">Apoptosis</keyword>
<accession>A0A673FPW6</accession>
<evidence type="ECO:0000256" key="11">
    <source>
        <dbReference type="SAM" id="Phobius"/>
    </source>
</evidence>
<dbReference type="Ensembl" id="ENSSRHT00000001324.1">
    <property type="protein sequence ID" value="ENSSRHP00000001268.1"/>
    <property type="gene ID" value="ENSSRHG00000000815.1"/>
</dbReference>
<feature type="disulfide bond" evidence="9">
    <location>
        <begin position="85"/>
        <end position="100"/>
    </location>
</feature>
<evidence type="ECO:0000259" key="12">
    <source>
        <dbReference type="PROSITE" id="PS50017"/>
    </source>
</evidence>
<proteinExistence type="predicted"/>
<evidence type="ECO:0000313" key="15">
    <source>
        <dbReference type="Proteomes" id="UP000472270"/>
    </source>
</evidence>
<dbReference type="CDD" id="cd10580">
    <property type="entry name" value="TNFRSF10"/>
    <property type="match status" value="1"/>
</dbReference>
<dbReference type="PANTHER" id="PTHR46330">
    <property type="entry name" value="TUMOR NECROSIS FACTOR RECEPTOR SUPERFAMILY MEMBER 10B"/>
    <property type="match status" value="1"/>
</dbReference>
<dbReference type="InterPro" id="IPR034024">
    <property type="entry name" value="TNFRSF10_N"/>
</dbReference>
<feature type="region of interest" description="Disordered" evidence="10">
    <location>
        <begin position="235"/>
        <end position="338"/>
    </location>
</feature>
<dbReference type="GO" id="GO:0005886">
    <property type="term" value="C:plasma membrane"/>
    <property type="evidence" value="ECO:0007669"/>
    <property type="project" value="TreeGrafter"/>
</dbReference>
<feature type="repeat" description="TNFR-Cys" evidence="9">
    <location>
        <begin position="84"/>
        <end position="124"/>
    </location>
</feature>
<feature type="compositionally biased region" description="Basic and acidic residues" evidence="10">
    <location>
        <begin position="250"/>
        <end position="261"/>
    </location>
</feature>
<evidence type="ECO:0000256" key="8">
    <source>
        <dbReference type="ARBA" id="ARBA00023180"/>
    </source>
</evidence>
<name>A0A673FPW6_9TELE</name>
<dbReference type="Pfam" id="PF00020">
    <property type="entry name" value="TNFR_c6"/>
    <property type="match status" value="2"/>
</dbReference>
<feature type="repeat" description="TNFR-Cys" evidence="9">
    <location>
        <begin position="125"/>
        <end position="165"/>
    </location>
</feature>
<evidence type="ECO:0000256" key="4">
    <source>
        <dbReference type="ARBA" id="ARBA00022737"/>
    </source>
</evidence>
<feature type="disulfide bond" evidence="9">
    <location>
        <begin position="144"/>
        <end position="157"/>
    </location>
</feature>
<feature type="disulfide bond" evidence="9">
    <location>
        <begin position="103"/>
        <end position="116"/>
    </location>
</feature>
<feature type="disulfide bond" evidence="9">
    <location>
        <begin position="126"/>
        <end position="141"/>
    </location>
</feature>
<dbReference type="InterPro" id="IPR011029">
    <property type="entry name" value="DEATH-like_dom_sf"/>
</dbReference>
<keyword evidence="4" id="KW-0677">Repeat</keyword>
<evidence type="ECO:0000256" key="10">
    <source>
        <dbReference type="SAM" id="MobiDB-lite"/>
    </source>
</evidence>
<gene>
    <name evidence="14" type="primary">LOC107737861</name>
</gene>
<keyword evidence="7" id="KW-0675">Receptor</keyword>
<evidence type="ECO:0000256" key="1">
    <source>
        <dbReference type="ARBA" id="ARBA00004370"/>
    </source>
</evidence>
<dbReference type="SMART" id="SM00208">
    <property type="entry name" value="TNFR"/>
    <property type="match status" value="3"/>
</dbReference>
<dbReference type="Pfam" id="PF00531">
    <property type="entry name" value="Death"/>
    <property type="match status" value="1"/>
</dbReference>
<feature type="domain" description="TNFR-Cys" evidence="13">
    <location>
        <begin position="84"/>
        <end position="124"/>
    </location>
</feature>
<evidence type="ECO:0000313" key="14">
    <source>
        <dbReference type="Ensembl" id="ENSSRHP00000001268.1"/>
    </source>
</evidence>
<reference evidence="14" key="1">
    <citation type="submission" date="2025-08" db="UniProtKB">
        <authorList>
            <consortium name="Ensembl"/>
        </authorList>
    </citation>
    <scope>IDENTIFICATION</scope>
</reference>
<feature type="transmembrane region" description="Helical" evidence="11">
    <location>
        <begin position="187"/>
        <end position="211"/>
    </location>
</feature>
<dbReference type="PANTHER" id="PTHR46330:SF6">
    <property type="entry name" value="HEMATOPOIETIC DEATH RECEPTOR-RELATED"/>
    <property type="match status" value="1"/>
</dbReference>
<evidence type="ECO:0000256" key="3">
    <source>
        <dbReference type="ARBA" id="ARBA00022729"/>
    </source>
</evidence>
<dbReference type="GO" id="GO:0043065">
    <property type="term" value="P:positive regulation of apoptotic process"/>
    <property type="evidence" value="ECO:0007669"/>
    <property type="project" value="TreeGrafter"/>
</dbReference>
<feature type="compositionally biased region" description="Polar residues" evidence="10">
    <location>
        <begin position="264"/>
        <end position="275"/>
    </location>
</feature>